<evidence type="ECO:0000256" key="6">
    <source>
        <dbReference type="ARBA" id="ARBA00022729"/>
    </source>
</evidence>
<feature type="domain" description="Protein kinase" evidence="17">
    <location>
        <begin position="380"/>
        <end position="669"/>
    </location>
</feature>
<dbReference type="GO" id="GO:0005886">
    <property type="term" value="C:plasma membrane"/>
    <property type="evidence" value="ECO:0007669"/>
    <property type="project" value="UniProtKB-SubCell"/>
</dbReference>
<sequence>MGASIKPVYLLMLHIVSWVAITAASDGPMKLGPPTNVSKNLYFPDFRSRTKKYHDIKLLGSASLAEDPGIIQIPAPPSDPEANISFQAGRAIYPSPIRLFDPKTSTPASFRTTFSFQIDRTSISVSGSDANGHGGSGLTFILVPDEVTVGRPGPWLGMLNDACEDEYKAFAVEFDTYRNEEFGDPNDNHVGINLGSIVSNTTIDAAAAGISLKNGSVVRAWINYDGNKKWIDLSLGREQDSNHYKTIYAAPLDLSSFLKEYMFVGFSASTGHLTQIHNILSWNFSSTSQAYLRVPNEDTCERKLFLWGRSHRKPPSAFLIFVAVVVLCLIALLSLYCNRKRPEMSKTATATLARKKQRPRPPHKPRRFSMSELSLVTRSFSESEILGYGERGIFFKGTLQNGSSVAIKRFSPRLILRAGLDRRKILKEIGILSRLRHPNLAPLRGWCSEKKELILIYEYMPNGSLDKWLFARGVLPWTRRFKVVKDIAEALFFLHHGWERSLLHKNVKISNVLLDITFRAVLGDFGLIHTSMNYQDRSSGTKNLIGGSDEIDHDQILRPPEGIHLEVPNEKLDVFGFGVIVLEILSGRRSLDQDRPKEEVDLVEWAWSLYENEKLIQVVDSRLSKTYNPEEAICLSIIGLLCTMNDPRMRPSMEEVLWYINGEKPLPHLPSSRPTTFFLYPSTTELCNLNSCSPHKKISLLGNSRK</sequence>
<evidence type="ECO:0000256" key="16">
    <source>
        <dbReference type="SAM" id="SignalP"/>
    </source>
</evidence>
<evidence type="ECO:0000256" key="15">
    <source>
        <dbReference type="SAM" id="Phobius"/>
    </source>
</evidence>
<dbReference type="Gene3D" id="1.10.510.10">
    <property type="entry name" value="Transferase(Phosphotransferase) domain 1"/>
    <property type="match status" value="1"/>
</dbReference>
<evidence type="ECO:0000256" key="11">
    <source>
        <dbReference type="ARBA" id="ARBA00023136"/>
    </source>
</evidence>
<evidence type="ECO:0000256" key="9">
    <source>
        <dbReference type="ARBA" id="ARBA00022840"/>
    </source>
</evidence>
<comment type="similarity">
    <text evidence="3">In the C-terminal section; belongs to the protein kinase superfamily. Ser/Thr protein kinase family.</text>
</comment>
<dbReference type="Pfam" id="PF00139">
    <property type="entry name" value="Lectin_legB"/>
    <property type="match status" value="1"/>
</dbReference>
<evidence type="ECO:0000256" key="12">
    <source>
        <dbReference type="ARBA" id="ARBA00023170"/>
    </source>
</evidence>
<evidence type="ECO:0000256" key="5">
    <source>
        <dbReference type="ARBA" id="ARBA00022692"/>
    </source>
</evidence>
<reference evidence="18" key="1">
    <citation type="submission" date="2015-02" db="EMBL/GenBank/DDBJ databases">
        <title>A transcriptome of Wollemia nobilis - a relic of Gondwana.</title>
        <authorList>
            <person name="Chia J.Y."/>
            <person name="Leong Y.S."/>
            <person name="Abdul Karim S."/>
            <person name="Wan Azmi N."/>
            <person name="Hercus R."/>
            <person name="Croft L."/>
        </authorList>
    </citation>
    <scope>NUCLEOTIDE SEQUENCE</scope>
    <source>
        <strain evidence="18">MaeBrown</strain>
        <tissue evidence="18">Leaf</tissue>
    </source>
</reference>
<keyword evidence="10 15" id="KW-1133">Transmembrane helix</keyword>
<evidence type="ECO:0000313" key="18">
    <source>
        <dbReference type="EMBL" id="JAG85513.1"/>
    </source>
</evidence>
<evidence type="ECO:0000256" key="1">
    <source>
        <dbReference type="ARBA" id="ARBA00004251"/>
    </source>
</evidence>
<dbReference type="SUPFAM" id="SSF56112">
    <property type="entry name" value="Protein kinase-like (PK-like)"/>
    <property type="match status" value="1"/>
</dbReference>
<evidence type="ECO:0000256" key="13">
    <source>
        <dbReference type="ARBA" id="ARBA00023180"/>
    </source>
</evidence>
<keyword evidence="11 15" id="KW-0472">Membrane</keyword>
<name>A0A0C9S430_9CONI</name>
<dbReference type="InterPro" id="IPR011009">
    <property type="entry name" value="Kinase-like_dom_sf"/>
</dbReference>
<feature type="chain" id="PRO_5002203247" evidence="16">
    <location>
        <begin position="25"/>
        <end position="706"/>
    </location>
</feature>
<evidence type="ECO:0000256" key="4">
    <source>
        <dbReference type="ARBA" id="ARBA00022475"/>
    </source>
</evidence>
<dbReference type="PANTHER" id="PTHR27007">
    <property type="match status" value="1"/>
</dbReference>
<keyword evidence="12" id="KW-0675">Receptor</keyword>
<feature type="signal peptide" evidence="16">
    <location>
        <begin position="1"/>
        <end position="24"/>
    </location>
</feature>
<dbReference type="GO" id="GO:0002229">
    <property type="term" value="P:defense response to oomycetes"/>
    <property type="evidence" value="ECO:0007669"/>
    <property type="project" value="UniProtKB-ARBA"/>
</dbReference>
<dbReference type="InterPro" id="IPR001220">
    <property type="entry name" value="Legume_lectin_dom"/>
</dbReference>
<dbReference type="InterPro" id="IPR050528">
    <property type="entry name" value="L-type_Lectin-RKs"/>
</dbReference>
<keyword evidence="4" id="KW-1003">Cell membrane</keyword>
<keyword evidence="7" id="KW-0430">Lectin</keyword>
<evidence type="ECO:0000256" key="3">
    <source>
        <dbReference type="ARBA" id="ARBA00010217"/>
    </source>
</evidence>
<evidence type="ECO:0000256" key="8">
    <source>
        <dbReference type="ARBA" id="ARBA00022741"/>
    </source>
</evidence>
<keyword evidence="5 15" id="KW-0812">Transmembrane</keyword>
<comment type="similarity">
    <text evidence="2">In the N-terminal section; belongs to the leguminous lectin family.</text>
</comment>
<dbReference type="GO" id="GO:0005524">
    <property type="term" value="F:ATP binding"/>
    <property type="evidence" value="ECO:0007669"/>
    <property type="project" value="UniProtKB-KW"/>
</dbReference>
<dbReference type="CDD" id="cd06899">
    <property type="entry name" value="lectin_legume_LecRK_Arcelin_ConA"/>
    <property type="match status" value="1"/>
</dbReference>
<dbReference type="SUPFAM" id="SSF49899">
    <property type="entry name" value="Concanavalin A-like lectins/glucanases"/>
    <property type="match status" value="1"/>
</dbReference>
<keyword evidence="13" id="KW-0325">Glycoprotein</keyword>
<protein>
    <submittedName>
        <fullName evidence="18">TSA: Wollemia nobilis Ref_Wollemi_Transcript_26346_2764 transcribed RNA sequence</fullName>
    </submittedName>
</protein>
<dbReference type="AlphaFoldDB" id="A0A0C9S430"/>
<dbReference type="GO" id="GO:0030246">
    <property type="term" value="F:carbohydrate binding"/>
    <property type="evidence" value="ECO:0007669"/>
    <property type="project" value="UniProtKB-KW"/>
</dbReference>
<evidence type="ECO:0000259" key="17">
    <source>
        <dbReference type="PROSITE" id="PS50011"/>
    </source>
</evidence>
<dbReference type="GO" id="GO:0004672">
    <property type="term" value="F:protein kinase activity"/>
    <property type="evidence" value="ECO:0007669"/>
    <property type="project" value="InterPro"/>
</dbReference>
<dbReference type="EMBL" id="GCHU01026149">
    <property type="protein sequence ID" value="JAG85513.1"/>
    <property type="molecule type" value="Transcribed_RNA"/>
</dbReference>
<proteinExistence type="inferred from homology"/>
<evidence type="ECO:0000256" key="2">
    <source>
        <dbReference type="ARBA" id="ARBA00008536"/>
    </source>
</evidence>
<dbReference type="FunFam" id="1.10.510.10:FF:000240">
    <property type="entry name" value="Lectin-domain containing receptor kinase A4.3"/>
    <property type="match status" value="1"/>
</dbReference>
<feature type="region of interest" description="Disordered" evidence="14">
    <location>
        <begin position="347"/>
        <end position="367"/>
    </location>
</feature>
<accession>A0A0C9S430</accession>
<keyword evidence="6 16" id="KW-0732">Signal</keyword>
<keyword evidence="8" id="KW-0547">Nucleotide-binding</keyword>
<feature type="compositionally biased region" description="Basic residues" evidence="14">
    <location>
        <begin position="353"/>
        <end position="367"/>
    </location>
</feature>
<organism evidence="18">
    <name type="scientific">Wollemia nobilis</name>
    <dbReference type="NCBI Taxonomy" id="56998"/>
    <lineage>
        <taxon>Eukaryota</taxon>
        <taxon>Viridiplantae</taxon>
        <taxon>Streptophyta</taxon>
        <taxon>Embryophyta</taxon>
        <taxon>Tracheophyta</taxon>
        <taxon>Spermatophyta</taxon>
        <taxon>Pinopsida</taxon>
        <taxon>Pinidae</taxon>
        <taxon>Conifers II</taxon>
        <taxon>Araucariales</taxon>
        <taxon>Araucariaceae</taxon>
        <taxon>Wollemia</taxon>
    </lineage>
</organism>
<dbReference type="Gene3D" id="2.60.120.200">
    <property type="match status" value="1"/>
</dbReference>
<dbReference type="InterPro" id="IPR000719">
    <property type="entry name" value="Prot_kinase_dom"/>
</dbReference>
<evidence type="ECO:0000256" key="10">
    <source>
        <dbReference type="ARBA" id="ARBA00022989"/>
    </source>
</evidence>
<dbReference type="Pfam" id="PF00069">
    <property type="entry name" value="Pkinase"/>
    <property type="match status" value="1"/>
</dbReference>
<feature type="transmembrane region" description="Helical" evidence="15">
    <location>
        <begin position="317"/>
        <end position="337"/>
    </location>
</feature>
<evidence type="ECO:0000256" key="7">
    <source>
        <dbReference type="ARBA" id="ARBA00022734"/>
    </source>
</evidence>
<dbReference type="Gene3D" id="3.30.200.20">
    <property type="entry name" value="Phosphorylase Kinase, domain 1"/>
    <property type="match status" value="1"/>
</dbReference>
<keyword evidence="9" id="KW-0067">ATP-binding</keyword>
<dbReference type="InterPro" id="IPR013320">
    <property type="entry name" value="ConA-like_dom_sf"/>
</dbReference>
<dbReference type="PROSITE" id="PS50011">
    <property type="entry name" value="PROTEIN_KINASE_DOM"/>
    <property type="match status" value="1"/>
</dbReference>
<comment type="subcellular location">
    <subcellularLocation>
        <location evidence="1">Cell membrane</location>
        <topology evidence="1">Single-pass type I membrane protein</topology>
    </subcellularLocation>
</comment>
<evidence type="ECO:0000256" key="14">
    <source>
        <dbReference type="SAM" id="MobiDB-lite"/>
    </source>
</evidence>